<accession>A0ABT4IL36</accession>
<feature type="domain" description="YhcG PDDEXK nuclease" evidence="1">
    <location>
        <begin position="172"/>
        <end position="321"/>
    </location>
</feature>
<gene>
    <name evidence="3" type="ORF">O0S09_04145</name>
</gene>
<keyword evidence="4" id="KW-1185">Reference proteome</keyword>
<dbReference type="InterPro" id="IPR009362">
    <property type="entry name" value="YhcG_C"/>
</dbReference>
<dbReference type="PANTHER" id="PTHR30547:SF0">
    <property type="entry name" value="BLR8175 PROTEIN"/>
    <property type="match status" value="1"/>
</dbReference>
<evidence type="ECO:0000259" key="1">
    <source>
        <dbReference type="Pfam" id="PF06250"/>
    </source>
</evidence>
<reference evidence="3" key="1">
    <citation type="submission" date="2022-12" db="EMBL/GenBank/DDBJ databases">
        <title>Isolation and characterisation of novel Methanocorpusculum spp. from native Australian herbivores indicates the genus is ancestrally host-associated.</title>
        <authorList>
            <person name="Volmer J.G."/>
            <person name="Soo R.M."/>
            <person name="Evans P.N."/>
            <person name="Hoedt E.C."/>
            <person name="Astorga Alsina A.L."/>
            <person name="Woodcroft B.J."/>
            <person name="Tyson G.W."/>
            <person name="Hugenholtz P."/>
            <person name="Morrison M."/>
        </authorList>
    </citation>
    <scope>NUCLEOTIDE SEQUENCE</scope>
    <source>
        <strain evidence="3">CW153</strain>
    </source>
</reference>
<evidence type="ECO:0000313" key="4">
    <source>
        <dbReference type="Proteomes" id="UP001141336"/>
    </source>
</evidence>
<organism evidence="3 4">
    <name type="scientific">Methanocorpusculum vombati</name>
    <dbReference type="NCBI Taxonomy" id="3002864"/>
    <lineage>
        <taxon>Archaea</taxon>
        <taxon>Methanobacteriati</taxon>
        <taxon>Methanobacteriota</taxon>
        <taxon>Stenosarchaea group</taxon>
        <taxon>Methanomicrobia</taxon>
        <taxon>Methanomicrobiales</taxon>
        <taxon>Methanocorpusculaceae</taxon>
        <taxon>Methanocorpusculum</taxon>
    </lineage>
</organism>
<dbReference type="PANTHER" id="PTHR30547">
    <property type="entry name" value="UNCHARACTERIZED PROTEIN YHCG-RELATED"/>
    <property type="match status" value="1"/>
</dbReference>
<sequence length="351" mass="40383">MISNTSQYLNILVSVKEEIQSSRCKAALSVNSELILLYWKIGSILLAQDTRGSRFIENLSKDLLKEYPEMKGFSVRNLRYMKKFAQLMPESRFVQTVSAKLSWSHNIVLLEKVKSPAERMWYGEMAIENGWSVAVLEHHAATGLYARQVASKKIQNFRHQLPSPHSEQVLAVMKDPYIFDFLDLKEDALERDLENQLVQNVTRMLLELGSGFAFVGRQYHLEVGGEDFYLDLLFYHLKLRCYVVIELKTGKFCPEYAGKMNFYLSAVDDLLRGEGDNPSIGLILCRDESQVVAEYALRNLEKPIGISEYKFIQELPKELRGLFPDSEEFTVQCVTPHYTLRRSSQTQNDTP</sequence>
<dbReference type="InterPro" id="IPR053148">
    <property type="entry name" value="PD-DEXK-like_domain"/>
</dbReference>
<dbReference type="RefSeq" id="WP_268922692.1">
    <property type="nucleotide sequence ID" value="NZ_JAPTGC010000004.1"/>
</dbReference>
<dbReference type="Proteomes" id="UP001141336">
    <property type="component" value="Unassembled WGS sequence"/>
</dbReference>
<dbReference type="EMBL" id="JAPTGC010000004">
    <property type="protein sequence ID" value="MCZ0862446.1"/>
    <property type="molecule type" value="Genomic_DNA"/>
</dbReference>
<comment type="caution">
    <text evidence="3">The sequence shown here is derived from an EMBL/GenBank/DDBJ whole genome shotgun (WGS) entry which is preliminary data.</text>
</comment>
<dbReference type="InterPro" id="IPR011856">
    <property type="entry name" value="tRNA_endonuc-like_dom_sf"/>
</dbReference>
<dbReference type="Gene3D" id="3.40.1350.10">
    <property type="match status" value="1"/>
</dbReference>
<evidence type="ECO:0000259" key="2">
    <source>
        <dbReference type="Pfam" id="PF17761"/>
    </source>
</evidence>
<dbReference type="Pfam" id="PF17761">
    <property type="entry name" value="DUF1016_N"/>
    <property type="match status" value="1"/>
</dbReference>
<evidence type="ECO:0000313" key="3">
    <source>
        <dbReference type="EMBL" id="MCZ0862446.1"/>
    </source>
</evidence>
<proteinExistence type="predicted"/>
<name>A0ABT4IL36_9EURY</name>
<dbReference type="Pfam" id="PF06250">
    <property type="entry name" value="YhcG_C"/>
    <property type="match status" value="1"/>
</dbReference>
<protein>
    <submittedName>
        <fullName evidence="3">PDDEXK nuclease domain-containing protein</fullName>
    </submittedName>
</protein>
<feature type="domain" description="YhcG N-terminal" evidence="2">
    <location>
        <begin position="15"/>
        <end position="147"/>
    </location>
</feature>
<dbReference type="InterPro" id="IPR041527">
    <property type="entry name" value="YhcG_N"/>
</dbReference>